<dbReference type="PROSITE" id="PS00211">
    <property type="entry name" value="ABC_TRANSPORTER_1"/>
    <property type="match status" value="1"/>
</dbReference>
<dbReference type="PROSITE" id="PS50893">
    <property type="entry name" value="ABC_TRANSPORTER_2"/>
    <property type="match status" value="1"/>
</dbReference>
<feature type="domain" description="ABC transporter" evidence="4">
    <location>
        <begin position="4"/>
        <end position="228"/>
    </location>
</feature>
<evidence type="ECO:0000256" key="2">
    <source>
        <dbReference type="ARBA" id="ARBA00022741"/>
    </source>
</evidence>
<dbReference type="eggNOG" id="COG1136">
    <property type="taxonomic scope" value="Bacteria"/>
</dbReference>
<accession>A0A081BWJ6</accession>
<dbReference type="CDD" id="cd03255">
    <property type="entry name" value="ABC_MJ0796_LolCDE_FtsE"/>
    <property type="match status" value="1"/>
</dbReference>
<dbReference type="InterPro" id="IPR003593">
    <property type="entry name" value="AAA+_ATPase"/>
</dbReference>
<dbReference type="STRING" id="1499967.U27_03664"/>
<dbReference type="InterPro" id="IPR027417">
    <property type="entry name" value="P-loop_NTPase"/>
</dbReference>
<protein>
    <submittedName>
        <fullName evidence="5">ABC transporter related</fullName>
    </submittedName>
</protein>
<dbReference type="GO" id="GO:0005886">
    <property type="term" value="C:plasma membrane"/>
    <property type="evidence" value="ECO:0007669"/>
    <property type="project" value="TreeGrafter"/>
</dbReference>
<dbReference type="InterPro" id="IPR017911">
    <property type="entry name" value="MacB-like_ATP-bd"/>
</dbReference>
<dbReference type="GO" id="GO:0005524">
    <property type="term" value="F:ATP binding"/>
    <property type="evidence" value="ECO:0007669"/>
    <property type="project" value="UniProtKB-KW"/>
</dbReference>
<dbReference type="AlphaFoldDB" id="A0A081BWJ6"/>
<evidence type="ECO:0000256" key="1">
    <source>
        <dbReference type="ARBA" id="ARBA00022448"/>
    </source>
</evidence>
<dbReference type="SMART" id="SM00382">
    <property type="entry name" value="AAA"/>
    <property type="match status" value="1"/>
</dbReference>
<evidence type="ECO:0000313" key="5">
    <source>
        <dbReference type="EMBL" id="GAK56701.1"/>
    </source>
</evidence>
<proteinExistence type="predicted"/>
<name>A0A081BWJ6_VECG1</name>
<dbReference type="GO" id="GO:0022857">
    <property type="term" value="F:transmembrane transporter activity"/>
    <property type="evidence" value="ECO:0007669"/>
    <property type="project" value="TreeGrafter"/>
</dbReference>
<organism evidence="5">
    <name type="scientific">Vecturithrix granuli</name>
    <dbReference type="NCBI Taxonomy" id="1499967"/>
    <lineage>
        <taxon>Bacteria</taxon>
        <taxon>Candidatus Moduliflexota</taxon>
        <taxon>Candidatus Vecturitrichia</taxon>
        <taxon>Candidatus Vecturitrichales</taxon>
        <taxon>Candidatus Vecturitrichaceae</taxon>
        <taxon>Candidatus Vecturithrix</taxon>
    </lineage>
</organism>
<gene>
    <name evidence="5" type="ORF">U27_03664</name>
</gene>
<dbReference type="GO" id="GO:0016887">
    <property type="term" value="F:ATP hydrolysis activity"/>
    <property type="evidence" value="ECO:0007669"/>
    <property type="project" value="InterPro"/>
</dbReference>
<evidence type="ECO:0000259" key="4">
    <source>
        <dbReference type="PROSITE" id="PS50893"/>
    </source>
</evidence>
<dbReference type="PANTHER" id="PTHR24220">
    <property type="entry name" value="IMPORT ATP-BINDING PROTEIN"/>
    <property type="match status" value="1"/>
</dbReference>
<keyword evidence="6" id="KW-1185">Reference proteome</keyword>
<keyword evidence="1" id="KW-0813">Transport</keyword>
<dbReference type="InterPro" id="IPR017871">
    <property type="entry name" value="ABC_transporter-like_CS"/>
</dbReference>
<sequence>MSLITAQNMHKTYQMGEVQIQALQNASFSIEPGKFVSFIGPSGSGKTTLLNLIGCLDQPTQGQLTVDGQNVLTLNTTQRARFRGEHLGFIFQDFNLIPVLTVYENAEYPLIMVKRVPQPQRREKVLALLEAVGMLDQRAKFPSQISGGQKQRLAVARALTTDPKLVLADEPTANLDHASAYKVIDLMQTLSHERGMTFVFSTHDLKIVDHADVIYTLEDGKIVDQKTP</sequence>
<evidence type="ECO:0000313" key="6">
    <source>
        <dbReference type="Proteomes" id="UP000030661"/>
    </source>
</evidence>
<reference evidence="5" key="1">
    <citation type="journal article" date="2015" name="PeerJ">
        <title>First genomic representation of candidate bacterial phylum KSB3 points to enhanced environmental sensing as a trigger of wastewater bulking.</title>
        <authorList>
            <person name="Sekiguchi Y."/>
            <person name="Ohashi A."/>
            <person name="Parks D.H."/>
            <person name="Yamauchi T."/>
            <person name="Tyson G.W."/>
            <person name="Hugenholtz P."/>
        </authorList>
    </citation>
    <scope>NUCLEOTIDE SEQUENCE [LARGE SCALE GENOMIC DNA]</scope>
</reference>
<dbReference type="Gene3D" id="3.40.50.300">
    <property type="entry name" value="P-loop containing nucleotide triphosphate hydrolases"/>
    <property type="match status" value="1"/>
</dbReference>
<dbReference type="FunFam" id="3.40.50.300:FF:000032">
    <property type="entry name" value="Export ABC transporter ATP-binding protein"/>
    <property type="match status" value="1"/>
</dbReference>
<dbReference type="HOGENOM" id="CLU_000604_1_22_0"/>
<dbReference type="GO" id="GO:0098796">
    <property type="term" value="C:membrane protein complex"/>
    <property type="evidence" value="ECO:0007669"/>
    <property type="project" value="UniProtKB-ARBA"/>
</dbReference>
<dbReference type="InterPro" id="IPR003439">
    <property type="entry name" value="ABC_transporter-like_ATP-bd"/>
</dbReference>
<dbReference type="Pfam" id="PF00005">
    <property type="entry name" value="ABC_tran"/>
    <property type="match status" value="1"/>
</dbReference>
<dbReference type="InterPro" id="IPR015854">
    <property type="entry name" value="ABC_transpr_LolD-like"/>
</dbReference>
<dbReference type="SUPFAM" id="SSF52540">
    <property type="entry name" value="P-loop containing nucleoside triphosphate hydrolases"/>
    <property type="match status" value="1"/>
</dbReference>
<dbReference type="EMBL" id="DF820465">
    <property type="protein sequence ID" value="GAK56701.1"/>
    <property type="molecule type" value="Genomic_DNA"/>
</dbReference>
<dbReference type="Proteomes" id="UP000030661">
    <property type="component" value="Unassembled WGS sequence"/>
</dbReference>
<keyword evidence="3" id="KW-0067">ATP-binding</keyword>
<evidence type="ECO:0000256" key="3">
    <source>
        <dbReference type="ARBA" id="ARBA00022840"/>
    </source>
</evidence>
<keyword evidence="2" id="KW-0547">Nucleotide-binding</keyword>